<organism evidence="2 3">
    <name type="scientific">Nostocoides vanveenii</name>
    <dbReference type="NCBI Taxonomy" id="330835"/>
    <lineage>
        <taxon>Bacteria</taxon>
        <taxon>Bacillati</taxon>
        <taxon>Actinomycetota</taxon>
        <taxon>Actinomycetes</taxon>
        <taxon>Micrococcales</taxon>
        <taxon>Intrasporangiaceae</taxon>
        <taxon>Nostocoides</taxon>
    </lineage>
</organism>
<proteinExistence type="predicted"/>
<dbReference type="EMBL" id="BAAAPN010000052">
    <property type="protein sequence ID" value="GAA1763091.1"/>
    <property type="molecule type" value="Genomic_DNA"/>
</dbReference>
<reference evidence="3" key="1">
    <citation type="journal article" date="2019" name="Int. J. Syst. Evol. Microbiol.">
        <title>The Global Catalogue of Microorganisms (GCM) 10K type strain sequencing project: providing services to taxonomists for standard genome sequencing and annotation.</title>
        <authorList>
            <consortium name="The Broad Institute Genomics Platform"/>
            <consortium name="The Broad Institute Genome Sequencing Center for Infectious Disease"/>
            <person name="Wu L."/>
            <person name="Ma J."/>
        </authorList>
    </citation>
    <scope>NUCLEOTIDE SEQUENCE [LARGE SCALE GENOMIC DNA]</scope>
    <source>
        <strain evidence="3">JCM 15591</strain>
    </source>
</reference>
<keyword evidence="1" id="KW-0472">Membrane</keyword>
<name>A0ABP4WY68_9MICO</name>
<dbReference type="Proteomes" id="UP001501475">
    <property type="component" value="Unassembled WGS sequence"/>
</dbReference>
<protein>
    <submittedName>
        <fullName evidence="2">Uncharacterized protein</fullName>
    </submittedName>
</protein>
<sequence>MPFPPRTPERNATNPPQKLLEQLGLGADTVHTTVTFNGNDLPIYSFIIHFAFAIGFGVLHCVVAEYYPRITLWQGAAFGFAVWVVFHSSPRRADPRAPSRHGDGLAVRRTALGRRVDADGTSPAASD</sequence>
<evidence type="ECO:0000313" key="2">
    <source>
        <dbReference type="EMBL" id="GAA1763091.1"/>
    </source>
</evidence>
<keyword evidence="1" id="KW-1133">Transmembrane helix</keyword>
<dbReference type="Pfam" id="PF07274">
    <property type="entry name" value="DUF1440"/>
    <property type="match status" value="1"/>
</dbReference>
<dbReference type="InterPro" id="IPR009898">
    <property type="entry name" value="DUF1440"/>
</dbReference>
<feature type="transmembrane region" description="Helical" evidence="1">
    <location>
        <begin position="43"/>
        <end position="63"/>
    </location>
</feature>
<comment type="caution">
    <text evidence="2">The sequence shown here is derived from an EMBL/GenBank/DDBJ whole genome shotgun (WGS) entry which is preliminary data.</text>
</comment>
<evidence type="ECO:0000256" key="1">
    <source>
        <dbReference type="SAM" id="Phobius"/>
    </source>
</evidence>
<evidence type="ECO:0000313" key="3">
    <source>
        <dbReference type="Proteomes" id="UP001501475"/>
    </source>
</evidence>
<feature type="transmembrane region" description="Helical" evidence="1">
    <location>
        <begin position="70"/>
        <end position="86"/>
    </location>
</feature>
<accession>A0ABP4WY68</accession>
<keyword evidence="3" id="KW-1185">Reference proteome</keyword>
<dbReference type="RefSeq" id="WP_344066296.1">
    <property type="nucleotide sequence ID" value="NZ_BAAAPN010000052.1"/>
</dbReference>
<keyword evidence="1" id="KW-0812">Transmembrane</keyword>
<gene>
    <name evidence="2" type="ORF">GCM10009810_22930</name>
</gene>